<organism evidence="3 4">
    <name type="scientific">Naumannella cuiyingiana</name>
    <dbReference type="NCBI Taxonomy" id="1347891"/>
    <lineage>
        <taxon>Bacteria</taxon>
        <taxon>Bacillati</taxon>
        <taxon>Actinomycetota</taxon>
        <taxon>Actinomycetes</taxon>
        <taxon>Propionibacteriales</taxon>
        <taxon>Propionibacteriaceae</taxon>
        <taxon>Naumannella</taxon>
    </lineage>
</organism>
<feature type="domain" description="Peptidase S9 prolyl oligopeptidase catalytic" evidence="2">
    <location>
        <begin position="423"/>
        <end position="640"/>
    </location>
</feature>
<dbReference type="AlphaFoldDB" id="A0A7Z0D907"/>
<dbReference type="PANTHER" id="PTHR42776:SF27">
    <property type="entry name" value="DIPEPTIDYL PEPTIDASE FAMILY MEMBER 6"/>
    <property type="match status" value="1"/>
</dbReference>
<name>A0A7Z0D907_9ACTN</name>
<dbReference type="GO" id="GO:0004252">
    <property type="term" value="F:serine-type endopeptidase activity"/>
    <property type="evidence" value="ECO:0007669"/>
    <property type="project" value="TreeGrafter"/>
</dbReference>
<dbReference type="InterPro" id="IPR001375">
    <property type="entry name" value="Peptidase_S9_cat"/>
</dbReference>
<evidence type="ECO:0000259" key="2">
    <source>
        <dbReference type="Pfam" id="PF00326"/>
    </source>
</evidence>
<dbReference type="Proteomes" id="UP000527616">
    <property type="component" value="Unassembled WGS sequence"/>
</dbReference>
<dbReference type="PANTHER" id="PTHR42776">
    <property type="entry name" value="SERINE PEPTIDASE S9 FAMILY MEMBER"/>
    <property type="match status" value="1"/>
</dbReference>
<dbReference type="InterPro" id="IPR029058">
    <property type="entry name" value="AB_hydrolase_fold"/>
</dbReference>
<gene>
    <name evidence="3" type="ORF">GGQ54_001508</name>
</gene>
<evidence type="ECO:0000313" key="3">
    <source>
        <dbReference type="EMBL" id="NYI70948.1"/>
    </source>
</evidence>
<keyword evidence="1" id="KW-0378">Hydrolase</keyword>
<proteinExistence type="predicted"/>
<reference evidence="3 4" key="1">
    <citation type="submission" date="2020-07" db="EMBL/GenBank/DDBJ databases">
        <title>Sequencing the genomes of 1000 actinobacteria strains.</title>
        <authorList>
            <person name="Klenk H.-P."/>
        </authorList>
    </citation>
    <scope>NUCLEOTIDE SEQUENCE [LARGE SCALE GENOMIC DNA]</scope>
    <source>
        <strain evidence="3 4">DSM 103164</strain>
    </source>
</reference>
<protein>
    <submittedName>
        <fullName evidence="3">Dipeptidyl aminopeptidase/acylaminoacyl peptidase</fullName>
    </submittedName>
</protein>
<evidence type="ECO:0000313" key="4">
    <source>
        <dbReference type="Proteomes" id="UP000527616"/>
    </source>
</evidence>
<dbReference type="Pfam" id="PF00326">
    <property type="entry name" value="Peptidase_S9"/>
    <property type="match status" value="1"/>
</dbReference>
<dbReference type="EMBL" id="JACBZS010000001">
    <property type="protein sequence ID" value="NYI70948.1"/>
    <property type="molecule type" value="Genomic_DNA"/>
</dbReference>
<comment type="caution">
    <text evidence="3">The sequence shown here is derived from an EMBL/GenBank/DDBJ whole genome shotgun (WGS) entry which is preliminary data.</text>
</comment>
<sequence length="665" mass="71580">MPNHPDSTPVGLDPEDVRLLAIVPHLAARAGSYGVAHVARRADEDRYRFVLHTVDDDGPHSVELGEAEVSGLHWPAGSAGPVLVLRDGTGTALVRFGPTLVETGRVGLPYEVRQAAWSPDGSAVALVARYAGVAEDPVIARRLDDRAEGIGWRQNNPHRLVVVDLVTGALTERPLPVADVLACCWAPDARGLAAVVTPVGDTDLTGRTAIWLLPDDAPPHELTTDDGEYAAVGWTARTLFAARTRPVADGPGPHELVEVDTGTGVVAPVSLGVDGTIVRAPLTVHGDAIGFVIELAGCWVPLRVHDETGAGRRRVEPLRREPEEVTALDWSDWGETIVSSTPTAPAEVLARRAGEEWDRVSDLHAELHRSRRLAAPVPLPVTVEDGVDVPAWIIRPDGASRQRPVPLLLCVHGGPHDQYGHRFFDEFQVLARAGYGVAFGNPRGSSGYGAAWARAIAHPRVDPAGRGWGDADLADLLAIVESATARHDWIDPDRVAILGGSYGGYLTAWAIGRTRRFAAAVMERGVSNLVSMSGTTDIPLHRVRYFGATHLQDHDSYWDRSPLRNADQVATPTLIVHSGGDLRCPVGQAQEFFTALRMRGVPSELVIFRDGNHALSRAGRPDLRTRRFEIILDWLQRHLRPRGAGPARVRLSAAPDVAATGVVPG</sequence>
<dbReference type="RefSeq" id="WP_179444841.1">
    <property type="nucleotide sequence ID" value="NZ_JACBZS010000001.1"/>
</dbReference>
<evidence type="ECO:0000256" key="1">
    <source>
        <dbReference type="ARBA" id="ARBA00022801"/>
    </source>
</evidence>
<dbReference type="Gene3D" id="2.120.10.30">
    <property type="entry name" value="TolB, C-terminal domain"/>
    <property type="match status" value="1"/>
</dbReference>
<dbReference type="SUPFAM" id="SSF82171">
    <property type="entry name" value="DPP6 N-terminal domain-like"/>
    <property type="match status" value="1"/>
</dbReference>
<keyword evidence="3" id="KW-0031">Aminopeptidase</keyword>
<dbReference type="GO" id="GO:0006508">
    <property type="term" value="P:proteolysis"/>
    <property type="evidence" value="ECO:0007669"/>
    <property type="project" value="InterPro"/>
</dbReference>
<dbReference type="GO" id="GO:0004177">
    <property type="term" value="F:aminopeptidase activity"/>
    <property type="evidence" value="ECO:0007669"/>
    <property type="project" value="UniProtKB-KW"/>
</dbReference>
<dbReference type="Gene3D" id="3.40.50.1820">
    <property type="entry name" value="alpha/beta hydrolase"/>
    <property type="match status" value="1"/>
</dbReference>
<dbReference type="InterPro" id="IPR011042">
    <property type="entry name" value="6-blade_b-propeller_TolB-like"/>
</dbReference>
<keyword evidence="4" id="KW-1185">Reference proteome</keyword>
<dbReference type="SUPFAM" id="SSF53474">
    <property type="entry name" value="alpha/beta-Hydrolases"/>
    <property type="match status" value="1"/>
</dbReference>
<keyword evidence="3" id="KW-0645">Protease</keyword>
<accession>A0A7Z0D907</accession>